<protein>
    <submittedName>
        <fullName evidence="1">Uncharacterized protein</fullName>
    </submittedName>
</protein>
<proteinExistence type="predicted"/>
<name>A0ABZ2NW22_9BRAD</name>
<dbReference type="EMBL" id="CP147711">
    <property type="protein sequence ID" value="WXC79078.1"/>
    <property type="molecule type" value="Genomic_DNA"/>
</dbReference>
<organism evidence="1 2">
    <name type="scientific">Bradyrhizobium septentrionale</name>
    <dbReference type="NCBI Taxonomy" id="1404411"/>
    <lineage>
        <taxon>Bacteria</taxon>
        <taxon>Pseudomonadati</taxon>
        <taxon>Pseudomonadota</taxon>
        <taxon>Alphaproteobacteria</taxon>
        <taxon>Hyphomicrobiales</taxon>
        <taxon>Nitrobacteraceae</taxon>
        <taxon>Bradyrhizobium</taxon>
    </lineage>
</organism>
<accession>A0ABZ2NW22</accession>
<keyword evidence="2" id="KW-1185">Reference proteome</keyword>
<gene>
    <name evidence="1" type="ORF">WDK88_38590</name>
</gene>
<dbReference type="Proteomes" id="UP001432046">
    <property type="component" value="Chromosome"/>
</dbReference>
<evidence type="ECO:0000313" key="1">
    <source>
        <dbReference type="EMBL" id="WXC79078.1"/>
    </source>
</evidence>
<sequence length="68" mass="7822">MSELFKGDNAWREKFPRRDEITSRIDFRVTHPLVDNAGDILLEHQLRLDGDEPPVLSHSINPEAKARA</sequence>
<evidence type="ECO:0000313" key="2">
    <source>
        <dbReference type="Proteomes" id="UP001432046"/>
    </source>
</evidence>
<reference evidence="1" key="1">
    <citation type="journal article" date="2021" name="Int. J. Syst. Evol. Microbiol.">
        <title>Bradyrhizobium septentrionale sp. nov. (sv. septentrionale) and Bradyrhizobium quebecense sp. nov. (sv. septentrionale) associated with legumes native to Canada possess rearranged symbiosis genes and numerous insertion sequences.</title>
        <authorList>
            <person name="Bromfield E.S.P."/>
            <person name="Cloutier S."/>
        </authorList>
    </citation>
    <scope>NUCLEOTIDE SEQUENCE</scope>
    <source>
        <strain evidence="1">5S5</strain>
    </source>
</reference>
<dbReference type="RefSeq" id="WP_338696013.1">
    <property type="nucleotide sequence ID" value="NZ_CP147708.1"/>
</dbReference>
<reference evidence="1" key="2">
    <citation type="submission" date="2024-03" db="EMBL/GenBank/DDBJ databases">
        <authorList>
            <person name="Bromfield E.S.P."/>
            <person name="Cloutier S."/>
        </authorList>
    </citation>
    <scope>NUCLEOTIDE SEQUENCE</scope>
    <source>
        <strain evidence="1">5S5</strain>
    </source>
</reference>